<organism evidence="3 4">
    <name type="scientific">Chara braunii</name>
    <name type="common">Braun's stonewort</name>
    <dbReference type="NCBI Taxonomy" id="69332"/>
    <lineage>
        <taxon>Eukaryota</taxon>
        <taxon>Viridiplantae</taxon>
        <taxon>Streptophyta</taxon>
        <taxon>Charophyceae</taxon>
        <taxon>Charales</taxon>
        <taxon>Characeae</taxon>
        <taxon>Chara</taxon>
    </lineage>
</organism>
<dbReference type="Gene3D" id="3.90.70.10">
    <property type="entry name" value="Cysteine proteinases"/>
    <property type="match status" value="1"/>
</dbReference>
<evidence type="ECO:0000313" key="3">
    <source>
        <dbReference type="EMBL" id="GBG61736.1"/>
    </source>
</evidence>
<sequence length="161" mass="18724">MGSGWDRDGIGLGSGWDRDWIGLRSGWDWDLFEIRSSWDRDGVEIRWGKEWQGSWSTASGEWEKQENLWVRQELNYTPERDKRMFWMSYDDLIVFFNKFYIGHVFASGWYKKVLRDAWVGPTAGGRTGPADGDGRRFCSQAVRQTDRLSVRQQSAADSIAL</sequence>
<gene>
    <name evidence="3" type="ORF">CBR_g23251</name>
</gene>
<dbReference type="Gramene" id="GBG61736">
    <property type="protein sequence ID" value="GBG61736"/>
    <property type="gene ID" value="CBR_g23251"/>
</dbReference>
<dbReference type="EMBL" id="BFEA01000022">
    <property type="protein sequence ID" value="GBG61736.1"/>
    <property type="molecule type" value="Genomic_DNA"/>
</dbReference>
<dbReference type="InterPro" id="IPR038765">
    <property type="entry name" value="Papain-like_cys_pep_sf"/>
</dbReference>
<dbReference type="SUPFAM" id="SSF54001">
    <property type="entry name" value="Cysteine proteinases"/>
    <property type="match status" value="1"/>
</dbReference>
<dbReference type="PROSITE" id="PS50203">
    <property type="entry name" value="CALPAIN_CAT"/>
    <property type="match status" value="1"/>
</dbReference>
<keyword evidence="4" id="KW-1185">Reference proteome</keyword>
<reference evidence="3 4" key="1">
    <citation type="journal article" date="2018" name="Cell">
        <title>The Chara Genome: Secondary Complexity and Implications for Plant Terrestrialization.</title>
        <authorList>
            <person name="Nishiyama T."/>
            <person name="Sakayama H."/>
            <person name="Vries J.D."/>
            <person name="Buschmann H."/>
            <person name="Saint-Marcoux D."/>
            <person name="Ullrich K.K."/>
            <person name="Haas F.B."/>
            <person name="Vanderstraeten L."/>
            <person name="Becker D."/>
            <person name="Lang D."/>
            <person name="Vosolsobe S."/>
            <person name="Rombauts S."/>
            <person name="Wilhelmsson P.K.I."/>
            <person name="Janitza P."/>
            <person name="Kern R."/>
            <person name="Heyl A."/>
            <person name="Rumpler F."/>
            <person name="Villalobos L.I.A.C."/>
            <person name="Clay J.M."/>
            <person name="Skokan R."/>
            <person name="Toyoda A."/>
            <person name="Suzuki Y."/>
            <person name="Kagoshima H."/>
            <person name="Schijlen E."/>
            <person name="Tajeshwar N."/>
            <person name="Catarino B."/>
            <person name="Hetherington A.J."/>
            <person name="Saltykova A."/>
            <person name="Bonnot C."/>
            <person name="Breuninger H."/>
            <person name="Symeonidi A."/>
            <person name="Radhakrishnan G.V."/>
            <person name="Van Nieuwerburgh F."/>
            <person name="Deforce D."/>
            <person name="Chang C."/>
            <person name="Karol K.G."/>
            <person name="Hedrich R."/>
            <person name="Ulvskov P."/>
            <person name="Glockner G."/>
            <person name="Delwiche C.F."/>
            <person name="Petrasek J."/>
            <person name="Van de Peer Y."/>
            <person name="Friml J."/>
            <person name="Beilby M."/>
            <person name="Dolan L."/>
            <person name="Kohara Y."/>
            <person name="Sugano S."/>
            <person name="Fujiyama A."/>
            <person name="Delaux P.-M."/>
            <person name="Quint M."/>
            <person name="TheiBen G."/>
            <person name="Hagemann M."/>
            <person name="Harholt J."/>
            <person name="Dunand C."/>
            <person name="Zachgo S."/>
            <person name="Langdale J."/>
            <person name="Maumus F."/>
            <person name="Straeten D.V.D."/>
            <person name="Gould S.B."/>
            <person name="Rensing S.A."/>
        </authorList>
    </citation>
    <scope>NUCLEOTIDE SEQUENCE [LARGE SCALE GENOMIC DNA]</scope>
    <source>
        <strain evidence="3 4">S276</strain>
    </source>
</reference>
<dbReference type="Proteomes" id="UP000265515">
    <property type="component" value="Unassembled WGS sequence"/>
</dbReference>
<dbReference type="AlphaFoldDB" id="A0A388JVA6"/>
<protein>
    <recommendedName>
        <fullName evidence="2">Calpain catalytic domain-containing protein</fullName>
    </recommendedName>
</protein>
<proteinExistence type="predicted"/>
<evidence type="ECO:0000313" key="4">
    <source>
        <dbReference type="Proteomes" id="UP000265515"/>
    </source>
</evidence>
<accession>A0A388JVA6</accession>
<dbReference type="InterPro" id="IPR001300">
    <property type="entry name" value="Peptidase_C2_calpain_cat"/>
</dbReference>
<evidence type="ECO:0000256" key="1">
    <source>
        <dbReference type="PROSITE-ProRule" id="PRU00239"/>
    </source>
</evidence>
<feature type="domain" description="Calpain catalytic" evidence="2">
    <location>
        <begin position="31"/>
        <end position="105"/>
    </location>
</feature>
<dbReference type="Pfam" id="PF00648">
    <property type="entry name" value="Peptidase_C2"/>
    <property type="match status" value="1"/>
</dbReference>
<comment type="caution">
    <text evidence="1">Lacks conserved residue(s) required for the propagation of feature annotation.</text>
</comment>
<dbReference type="GO" id="GO:0006508">
    <property type="term" value="P:proteolysis"/>
    <property type="evidence" value="ECO:0007669"/>
    <property type="project" value="InterPro"/>
</dbReference>
<dbReference type="GO" id="GO:0004198">
    <property type="term" value="F:calcium-dependent cysteine-type endopeptidase activity"/>
    <property type="evidence" value="ECO:0007669"/>
    <property type="project" value="InterPro"/>
</dbReference>
<comment type="caution">
    <text evidence="3">The sequence shown here is derived from an EMBL/GenBank/DDBJ whole genome shotgun (WGS) entry which is preliminary data.</text>
</comment>
<name>A0A388JVA6_CHABU</name>
<evidence type="ECO:0000259" key="2">
    <source>
        <dbReference type="PROSITE" id="PS50203"/>
    </source>
</evidence>